<evidence type="ECO:0000256" key="5">
    <source>
        <dbReference type="ARBA" id="ARBA00022741"/>
    </source>
</evidence>
<dbReference type="CDD" id="cd04334">
    <property type="entry name" value="ProRS-INS"/>
    <property type="match status" value="1"/>
</dbReference>
<comment type="catalytic activity">
    <reaction evidence="9 10">
        <text>tRNA(Pro) + L-proline + ATP = L-prolyl-tRNA(Pro) + AMP + diphosphate</text>
        <dbReference type="Rhea" id="RHEA:14305"/>
        <dbReference type="Rhea" id="RHEA-COMP:9700"/>
        <dbReference type="Rhea" id="RHEA-COMP:9702"/>
        <dbReference type="ChEBI" id="CHEBI:30616"/>
        <dbReference type="ChEBI" id="CHEBI:33019"/>
        <dbReference type="ChEBI" id="CHEBI:60039"/>
        <dbReference type="ChEBI" id="CHEBI:78442"/>
        <dbReference type="ChEBI" id="CHEBI:78532"/>
        <dbReference type="ChEBI" id="CHEBI:456215"/>
        <dbReference type="EC" id="6.1.1.15"/>
    </reaction>
</comment>
<comment type="similarity">
    <text evidence="10">Belongs to the class-II aminoacyl-tRNA synthetase family. ProS type 1 subfamily.</text>
</comment>
<dbReference type="FunFam" id="3.30.930.10:FF:000043">
    <property type="entry name" value="Proline--tRNA ligase"/>
    <property type="match status" value="1"/>
</dbReference>
<dbReference type="STRING" id="531814.SAMN04487944_101136"/>
<dbReference type="InterPro" id="IPR004500">
    <property type="entry name" value="Pro-tRNA-synth_IIa_bac-type"/>
</dbReference>
<comment type="domain">
    <text evidence="10">Consists of three domains: the N-terminal catalytic domain, the editing domain and the C-terminal anticodon-binding domain.</text>
</comment>
<dbReference type="OrthoDB" id="9809052at2"/>
<keyword evidence="7 10" id="KW-0648">Protein biosynthesis</keyword>
<dbReference type="PANTHER" id="PTHR42753:SF2">
    <property type="entry name" value="PROLINE--TRNA LIGASE"/>
    <property type="match status" value="1"/>
</dbReference>
<keyword evidence="13" id="KW-1185">Reference proteome</keyword>
<accession>A0A1H9L836</accession>
<evidence type="ECO:0000256" key="6">
    <source>
        <dbReference type="ARBA" id="ARBA00022840"/>
    </source>
</evidence>
<dbReference type="Pfam" id="PF00587">
    <property type="entry name" value="tRNA-synt_2b"/>
    <property type="match status" value="1"/>
</dbReference>
<dbReference type="InterPro" id="IPR033730">
    <property type="entry name" value="ProRS_core_prok"/>
</dbReference>
<dbReference type="EMBL" id="FOGL01000001">
    <property type="protein sequence ID" value="SER07337.1"/>
    <property type="molecule type" value="Genomic_DNA"/>
</dbReference>
<dbReference type="FunFam" id="3.40.50.800:FF:000011">
    <property type="entry name" value="Proline--tRNA ligase"/>
    <property type="match status" value="1"/>
</dbReference>
<dbReference type="RefSeq" id="WP_089738819.1">
    <property type="nucleotide sequence ID" value="NZ_FOGL01000001.1"/>
</dbReference>
<keyword evidence="4 10" id="KW-0436">Ligase</keyword>
<organism evidence="12 13">
    <name type="scientific">Gracilibacillus ureilyticus</name>
    <dbReference type="NCBI Taxonomy" id="531814"/>
    <lineage>
        <taxon>Bacteria</taxon>
        <taxon>Bacillati</taxon>
        <taxon>Bacillota</taxon>
        <taxon>Bacilli</taxon>
        <taxon>Bacillales</taxon>
        <taxon>Bacillaceae</taxon>
        <taxon>Gracilibacillus</taxon>
    </lineage>
</organism>
<dbReference type="InterPro" id="IPR045864">
    <property type="entry name" value="aa-tRNA-synth_II/BPL/LPL"/>
</dbReference>
<dbReference type="Proteomes" id="UP000199687">
    <property type="component" value="Unassembled WGS sequence"/>
</dbReference>
<dbReference type="Gene3D" id="3.40.50.800">
    <property type="entry name" value="Anticodon-binding domain"/>
    <property type="match status" value="1"/>
</dbReference>
<keyword evidence="8 10" id="KW-0030">Aminoacyl-tRNA synthetase</keyword>
<dbReference type="PANTHER" id="PTHR42753">
    <property type="entry name" value="MITOCHONDRIAL RIBOSOME PROTEIN L39/PROLYL-TRNA LIGASE FAMILY MEMBER"/>
    <property type="match status" value="1"/>
</dbReference>
<dbReference type="GO" id="GO:0005524">
    <property type="term" value="F:ATP binding"/>
    <property type="evidence" value="ECO:0007669"/>
    <property type="project" value="UniProtKB-UniRule"/>
</dbReference>
<dbReference type="HAMAP" id="MF_01569">
    <property type="entry name" value="Pro_tRNA_synth_type1"/>
    <property type="match status" value="1"/>
</dbReference>
<dbReference type="AlphaFoldDB" id="A0A1H9L836"/>
<dbReference type="InterPro" id="IPR044140">
    <property type="entry name" value="ProRS_anticodon_short"/>
</dbReference>
<dbReference type="InterPro" id="IPR004154">
    <property type="entry name" value="Anticodon-bd"/>
</dbReference>
<sequence>MKHSQTLIPTLKEVPADAEIKSHQLLVRAGYIRQTASGVYSFLPLGNKVLKNVEKIVREEMEKAGAVEMLMPALQPADLWKETGRWYSYGSELMRLNDRHDREFALGATHEEVITSLIRDEVKSYKKLPLTLYQIQTKFRDEKRPRFGLLRGREFVMKDAYSFHDSQESLNEAYDKMFTAYSNIFKRCGLNFRAVIADSGAIGGKDTHEFMVLSEIGEDTISYSDSSDFAANIEMAPVNVQYEKSTEPLAEIEKVDTPNAKTMQEVSDFLQQPTDKGIKTLLFKVDEQFVLVLSRGDHEINDIKLKHAFNAANVELATEEEAKQLLGAEVGSLGPVNVKDIDVIADHAVAAVVNGYCGANETGKHYINVNPERDFKIDRYEDLRFIQEGDPSPDGQGTIQFAKGIEVGHVFKLGNIYADKLGAAYLNEQGKQDIMIMGCYGIGVSRTIAAIVEQFHDENGITWPKEVTPYDVHLIAVNPKNDEQYALSESIYQKLKANNISVLFDDRKERPGVKFADSDLIGLPLRITVGKRANEGYVECKLRKSGEQFDVHETELIDKINQLLTEQL</sequence>
<evidence type="ECO:0000256" key="7">
    <source>
        <dbReference type="ARBA" id="ARBA00022917"/>
    </source>
</evidence>
<dbReference type="CDD" id="cd00861">
    <property type="entry name" value="ProRS_anticodon_short"/>
    <property type="match status" value="1"/>
</dbReference>
<evidence type="ECO:0000259" key="11">
    <source>
        <dbReference type="PROSITE" id="PS50862"/>
    </source>
</evidence>
<evidence type="ECO:0000256" key="2">
    <source>
        <dbReference type="ARBA" id="ARBA00011738"/>
    </source>
</evidence>
<dbReference type="GO" id="GO:0004827">
    <property type="term" value="F:proline-tRNA ligase activity"/>
    <property type="evidence" value="ECO:0007669"/>
    <property type="project" value="UniProtKB-UniRule"/>
</dbReference>
<evidence type="ECO:0000256" key="10">
    <source>
        <dbReference type="HAMAP-Rule" id="MF_01569"/>
    </source>
</evidence>
<dbReference type="GO" id="GO:0016740">
    <property type="term" value="F:transferase activity"/>
    <property type="evidence" value="ECO:0007669"/>
    <property type="project" value="UniProtKB-ARBA"/>
</dbReference>
<dbReference type="InterPro" id="IPR036754">
    <property type="entry name" value="YbaK/aa-tRNA-synt-asso_dom_sf"/>
</dbReference>
<evidence type="ECO:0000256" key="4">
    <source>
        <dbReference type="ARBA" id="ARBA00022598"/>
    </source>
</evidence>
<dbReference type="EC" id="6.1.1.15" evidence="10"/>
<keyword evidence="6 10" id="KW-0067">ATP-binding</keyword>
<dbReference type="SUPFAM" id="SSF55681">
    <property type="entry name" value="Class II aaRS and biotin synthetases"/>
    <property type="match status" value="1"/>
</dbReference>
<evidence type="ECO:0000256" key="1">
    <source>
        <dbReference type="ARBA" id="ARBA00004496"/>
    </source>
</evidence>
<dbReference type="PROSITE" id="PS50862">
    <property type="entry name" value="AA_TRNA_LIGASE_II"/>
    <property type="match status" value="1"/>
</dbReference>
<evidence type="ECO:0000313" key="12">
    <source>
        <dbReference type="EMBL" id="SER07337.1"/>
    </source>
</evidence>
<evidence type="ECO:0000256" key="8">
    <source>
        <dbReference type="ARBA" id="ARBA00023146"/>
    </source>
</evidence>
<name>A0A1H9L836_9BACI</name>
<evidence type="ECO:0000256" key="3">
    <source>
        <dbReference type="ARBA" id="ARBA00022490"/>
    </source>
</evidence>
<keyword evidence="5 10" id="KW-0547">Nucleotide-binding</keyword>
<reference evidence="12 13" key="1">
    <citation type="submission" date="2016-10" db="EMBL/GenBank/DDBJ databases">
        <authorList>
            <person name="de Groot N.N."/>
        </authorList>
    </citation>
    <scope>NUCLEOTIDE SEQUENCE [LARGE SCALE GENOMIC DNA]</scope>
    <source>
        <strain evidence="12 13">CGMCC 1.7727</strain>
    </source>
</reference>
<dbReference type="InterPro" id="IPR050062">
    <property type="entry name" value="Pro-tRNA_synthetase"/>
</dbReference>
<dbReference type="GO" id="GO:0006433">
    <property type="term" value="P:prolyl-tRNA aminoacylation"/>
    <property type="evidence" value="ECO:0007669"/>
    <property type="project" value="UniProtKB-UniRule"/>
</dbReference>
<dbReference type="Gene3D" id="3.90.960.10">
    <property type="entry name" value="YbaK/aminoacyl-tRNA synthetase-associated domain"/>
    <property type="match status" value="1"/>
</dbReference>
<dbReference type="SUPFAM" id="SSF55826">
    <property type="entry name" value="YbaK/ProRS associated domain"/>
    <property type="match status" value="1"/>
</dbReference>
<dbReference type="InterPro" id="IPR007214">
    <property type="entry name" value="YbaK/aa-tRNA-synth-assoc-dom"/>
</dbReference>
<comment type="subcellular location">
    <subcellularLocation>
        <location evidence="1 10">Cytoplasm</location>
    </subcellularLocation>
</comment>
<dbReference type="GO" id="GO:0005829">
    <property type="term" value="C:cytosol"/>
    <property type="evidence" value="ECO:0007669"/>
    <property type="project" value="TreeGrafter"/>
</dbReference>
<evidence type="ECO:0000313" key="13">
    <source>
        <dbReference type="Proteomes" id="UP000199687"/>
    </source>
</evidence>
<dbReference type="InterPro" id="IPR036621">
    <property type="entry name" value="Anticodon-bd_dom_sf"/>
</dbReference>
<gene>
    <name evidence="10" type="primary">proS</name>
    <name evidence="12" type="ORF">SAMN04487944_101136</name>
</gene>
<dbReference type="Pfam" id="PF04073">
    <property type="entry name" value="tRNA_edit"/>
    <property type="match status" value="1"/>
</dbReference>
<proteinExistence type="inferred from homology"/>
<evidence type="ECO:0000256" key="9">
    <source>
        <dbReference type="ARBA" id="ARBA00047671"/>
    </source>
</evidence>
<dbReference type="SUPFAM" id="SSF52954">
    <property type="entry name" value="Class II aaRS ABD-related"/>
    <property type="match status" value="1"/>
</dbReference>
<keyword evidence="3 10" id="KW-0963">Cytoplasm</keyword>
<dbReference type="GO" id="GO:0140096">
    <property type="term" value="F:catalytic activity, acting on a protein"/>
    <property type="evidence" value="ECO:0007669"/>
    <property type="project" value="UniProtKB-ARBA"/>
</dbReference>
<dbReference type="PIRSF" id="PIRSF001535">
    <property type="entry name" value="ProRS_1"/>
    <property type="match status" value="1"/>
</dbReference>
<dbReference type="Pfam" id="PF03129">
    <property type="entry name" value="HGTP_anticodon"/>
    <property type="match status" value="1"/>
</dbReference>
<dbReference type="NCBIfam" id="TIGR00409">
    <property type="entry name" value="proS_fam_II"/>
    <property type="match status" value="1"/>
</dbReference>
<feature type="domain" description="Aminoacyl-transfer RNA synthetases class-II family profile" evidence="11">
    <location>
        <begin position="33"/>
        <end position="464"/>
    </location>
</feature>
<dbReference type="CDD" id="cd00779">
    <property type="entry name" value="ProRS_core_prok"/>
    <property type="match status" value="1"/>
</dbReference>
<dbReference type="NCBIfam" id="NF006625">
    <property type="entry name" value="PRK09194.1"/>
    <property type="match status" value="1"/>
</dbReference>
<dbReference type="InterPro" id="IPR002314">
    <property type="entry name" value="aa-tRNA-synt_IIb"/>
</dbReference>
<dbReference type="GO" id="GO:0002161">
    <property type="term" value="F:aminoacyl-tRNA deacylase activity"/>
    <property type="evidence" value="ECO:0007669"/>
    <property type="project" value="InterPro"/>
</dbReference>
<dbReference type="InterPro" id="IPR002316">
    <property type="entry name" value="Pro-tRNA-ligase_IIa"/>
</dbReference>
<dbReference type="InterPro" id="IPR023717">
    <property type="entry name" value="Pro-tRNA-Synthase_IIa_type1"/>
</dbReference>
<comment type="subunit">
    <text evidence="2 10">Homodimer.</text>
</comment>
<dbReference type="PRINTS" id="PR01046">
    <property type="entry name" value="TRNASYNTHPRO"/>
</dbReference>
<comment type="function">
    <text evidence="10">Catalyzes the attachment of proline to tRNA(Pro) in a two-step reaction: proline is first activated by ATP to form Pro-AMP and then transferred to the acceptor end of tRNA(Pro). As ProRS can inadvertently accommodate and process non-cognate amino acids such as alanine and cysteine, to avoid such errors it has two additional distinct editing activities against alanine. One activity is designated as 'pretransfer' editing and involves the tRNA(Pro)-independent hydrolysis of activated Ala-AMP. The other activity is designated 'posttransfer' editing and involves deacylation of mischarged Ala-tRNA(Pro). The misacylated Cys-tRNA(Pro) is not edited by ProRS.</text>
</comment>
<protein>
    <recommendedName>
        <fullName evidence="10">Proline--tRNA ligase</fullName>
        <ecNumber evidence="10">6.1.1.15</ecNumber>
    </recommendedName>
    <alternativeName>
        <fullName evidence="10">Prolyl-tRNA synthetase</fullName>
        <shortName evidence="10">ProRS</shortName>
    </alternativeName>
</protein>
<dbReference type="Gene3D" id="3.30.930.10">
    <property type="entry name" value="Bira Bifunctional Protein, Domain 2"/>
    <property type="match status" value="2"/>
</dbReference>
<dbReference type="InterPro" id="IPR006195">
    <property type="entry name" value="aa-tRNA-synth_II"/>
</dbReference>